<dbReference type="InterPro" id="IPR008274">
    <property type="entry name" value="AldOxase/xan_DH_MoCoBD1"/>
</dbReference>
<dbReference type="EMBL" id="FLUN01000001">
    <property type="protein sequence ID" value="SBV94626.1"/>
    <property type="molecule type" value="Genomic_DNA"/>
</dbReference>
<keyword evidence="2" id="KW-0560">Oxidoreductase</keyword>
<dbReference type="InterPro" id="IPR016208">
    <property type="entry name" value="Ald_Oxase/xanthine_DH-like"/>
</dbReference>
<dbReference type="Pfam" id="PF02738">
    <property type="entry name" value="MoCoBD_1"/>
    <property type="match status" value="1"/>
</dbReference>
<dbReference type="InterPro" id="IPR046867">
    <property type="entry name" value="AldOxase/xan_DH_MoCoBD2"/>
</dbReference>
<keyword evidence="1" id="KW-0500">Molybdenum</keyword>
<dbReference type="Gene3D" id="3.90.1170.50">
    <property type="entry name" value="Aldehyde oxidase/xanthine dehydrogenase, a/b hammerhead"/>
    <property type="match status" value="1"/>
</dbReference>
<dbReference type="GO" id="GO:0005506">
    <property type="term" value="F:iron ion binding"/>
    <property type="evidence" value="ECO:0007669"/>
    <property type="project" value="InterPro"/>
</dbReference>
<accession>A0A212J5C9</accession>
<organism evidence="4">
    <name type="scientific">uncultured Eubacteriales bacterium</name>
    <dbReference type="NCBI Taxonomy" id="172733"/>
    <lineage>
        <taxon>Bacteria</taxon>
        <taxon>Bacillati</taxon>
        <taxon>Bacillota</taxon>
        <taxon>Clostridia</taxon>
        <taxon>Eubacteriales</taxon>
        <taxon>environmental samples</taxon>
    </lineage>
</organism>
<dbReference type="Gene3D" id="3.30.365.10">
    <property type="entry name" value="Aldehyde oxidase/xanthine dehydrogenase, molybdopterin binding domain"/>
    <property type="match status" value="4"/>
</dbReference>
<dbReference type="InterPro" id="IPR036856">
    <property type="entry name" value="Ald_Oxase/Xan_DH_a/b_sf"/>
</dbReference>
<sequence length="721" mass="79161">MNHEKGGMLAMREISKSVIKKDHAPKMDGSAIYVADWSCDGVLYGKLVRSPHAHARVLDIQLPPLPEGYFAVDKNDVPGKNEVHIVMDDTPVYAGETVEYIGDPVLMVVGPEEKEVERLAAAVNVVYEVLPAVLDIRDSDTVFFDYSFGQGDTEAAFAEADKVYEEEFETGYQEQAYLETQGMIAEYRDGKMTVHGSMQCPYYVHGAIAKAIGLTPDKVRVLQDTTGGGFGGKEAYPSILACQVAVAAYKADGKRVRVIYGRREDMEFTSKRHPSLCRYKMAVKDGFVTAMDIDVKFNSGGFTTLSAVVLQRGIIAAPGVYRVNNLKVRGRAMKTNTIPTGAYRGFGAPQTFFAVEMMMDHIAKDLGEEPLRFKKRHLVKQHDATSTGGKYHFPVPMPAMIAEVEEMSGYQEKWSGYQKPQTGRFRKGIGLSLWFHGAGFTGSGERDIIKAVAKLRKTKDGFVEVLASQSDIGQGLKTTFCKIVANELNLPLEKVSYDNPDTDRVPDSGPTVASRSLMTVGELLRRAAINLRSQWKEGEEQVVEEHFKEPDFVIPFYLDKFEGDAYPTYAWAACAVEVRLDTLTGVNEVLGTWGSFDVGTPIDLNIVIGQMEGGLMQGLGYSSMEQMGTDAKGRIRNNSYSDYIIPTSVDVPNLQVKMHVEEYPLGPYGAKGAGELPLVGVPGAYIEAMEQALGGALLHHAPFSAEDALKVLKANAQKEAI</sequence>
<dbReference type="Pfam" id="PF01315">
    <property type="entry name" value="Ald_Xan_dh_C"/>
    <property type="match status" value="1"/>
</dbReference>
<dbReference type="SUPFAM" id="SSF56003">
    <property type="entry name" value="Molybdenum cofactor-binding domain"/>
    <property type="match status" value="1"/>
</dbReference>
<gene>
    <name evidence="4" type="ORF">KL86CLO1_10539</name>
</gene>
<dbReference type="PANTHER" id="PTHR11908">
    <property type="entry name" value="XANTHINE DEHYDROGENASE"/>
    <property type="match status" value="1"/>
</dbReference>
<feature type="domain" description="Aldehyde oxidase/xanthine dehydrogenase a/b hammerhead" evidence="3">
    <location>
        <begin position="28"/>
        <end position="131"/>
    </location>
</feature>
<name>A0A212J5C9_9FIRM</name>
<dbReference type="AlphaFoldDB" id="A0A212J5C9"/>
<reference evidence="4" key="1">
    <citation type="submission" date="2016-04" db="EMBL/GenBank/DDBJ databases">
        <authorList>
            <person name="Evans L.H."/>
            <person name="Alamgir A."/>
            <person name="Owens N."/>
            <person name="Weber N.D."/>
            <person name="Virtaneva K."/>
            <person name="Barbian K."/>
            <person name="Babar A."/>
            <person name="Rosenke K."/>
        </authorList>
    </citation>
    <scope>NUCLEOTIDE SEQUENCE</scope>
    <source>
        <strain evidence="4">86</strain>
    </source>
</reference>
<dbReference type="SUPFAM" id="SSF54665">
    <property type="entry name" value="CO dehydrogenase molybdoprotein N-domain-like"/>
    <property type="match status" value="1"/>
</dbReference>
<dbReference type="PANTHER" id="PTHR11908:SF132">
    <property type="entry name" value="ALDEHYDE OXIDASE 1-RELATED"/>
    <property type="match status" value="1"/>
</dbReference>
<evidence type="ECO:0000256" key="2">
    <source>
        <dbReference type="ARBA" id="ARBA00023002"/>
    </source>
</evidence>
<dbReference type="InterPro" id="IPR000674">
    <property type="entry name" value="Ald_Oxase/Xan_DH_a/b"/>
</dbReference>
<dbReference type="SMART" id="SM01008">
    <property type="entry name" value="Ald_Xan_dh_C"/>
    <property type="match status" value="1"/>
</dbReference>
<protein>
    <submittedName>
        <fullName evidence="4">Oxidoreductase molybdopterin-binding subunit</fullName>
    </submittedName>
</protein>
<evidence type="ECO:0000259" key="3">
    <source>
        <dbReference type="SMART" id="SM01008"/>
    </source>
</evidence>
<proteinExistence type="predicted"/>
<evidence type="ECO:0000256" key="1">
    <source>
        <dbReference type="ARBA" id="ARBA00022505"/>
    </source>
</evidence>
<evidence type="ECO:0000313" key="4">
    <source>
        <dbReference type="EMBL" id="SBV94626.1"/>
    </source>
</evidence>
<dbReference type="GO" id="GO:0016491">
    <property type="term" value="F:oxidoreductase activity"/>
    <property type="evidence" value="ECO:0007669"/>
    <property type="project" value="UniProtKB-KW"/>
</dbReference>
<dbReference type="Pfam" id="PF20256">
    <property type="entry name" value="MoCoBD_2"/>
    <property type="match status" value="2"/>
</dbReference>
<dbReference type="InterPro" id="IPR037165">
    <property type="entry name" value="AldOxase/xan_DH_Mopterin-bd_sf"/>
</dbReference>